<evidence type="ECO:0000313" key="4">
    <source>
        <dbReference type="EMBL" id="PRQ19105.1"/>
    </source>
</evidence>
<dbReference type="InterPro" id="IPR001971">
    <property type="entry name" value="Ribosomal_uS11"/>
</dbReference>
<dbReference type="EMBL" id="PDCK01000045">
    <property type="protein sequence ID" value="PRQ19105.1"/>
    <property type="molecule type" value="Genomic_DNA"/>
</dbReference>
<dbReference type="SUPFAM" id="SSF53137">
    <property type="entry name" value="Translational machinery components"/>
    <property type="match status" value="1"/>
</dbReference>
<comment type="similarity">
    <text evidence="1">Belongs to the universal ribosomal protein uS11 family.</text>
</comment>
<dbReference type="Proteomes" id="UP000238479">
    <property type="component" value="Chromosome 7"/>
</dbReference>
<gene>
    <name evidence="4" type="ORF">RchiOBHm_Chr7g0213441</name>
</gene>
<dbReference type="Gene3D" id="3.30.420.80">
    <property type="entry name" value="Ribosomal protein S11"/>
    <property type="match status" value="1"/>
</dbReference>
<dbReference type="InterPro" id="IPR036967">
    <property type="entry name" value="Ribosomal_uS11_sf"/>
</dbReference>
<proteinExistence type="inferred from homology"/>
<reference evidence="4 5" key="1">
    <citation type="journal article" date="2018" name="Nat. Genet.">
        <title>The Rosa genome provides new insights in the design of modern roses.</title>
        <authorList>
            <person name="Bendahmane M."/>
        </authorList>
    </citation>
    <scope>NUCLEOTIDE SEQUENCE [LARGE SCALE GENOMIC DNA]</scope>
    <source>
        <strain evidence="5">cv. Old Blush</strain>
    </source>
</reference>
<dbReference type="GO" id="GO:0005840">
    <property type="term" value="C:ribosome"/>
    <property type="evidence" value="ECO:0007669"/>
    <property type="project" value="UniProtKB-KW"/>
</dbReference>
<dbReference type="OMA" id="HRLARCQ"/>
<evidence type="ECO:0000256" key="3">
    <source>
        <dbReference type="ARBA" id="ARBA00023274"/>
    </source>
</evidence>
<dbReference type="Pfam" id="PF00411">
    <property type="entry name" value="Ribosomal_S11"/>
    <property type="match status" value="1"/>
</dbReference>
<dbReference type="GO" id="GO:0006412">
    <property type="term" value="P:translation"/>
    <property type="evidence" value="ECO:0007669"/>
    <property type="project" value="InterPro"/>
</dbReference>
<sequence length="219" mass="24463">MFSRLVPRVTRCHSHLTALRSFSFSRIPPPPGSADSFQQGVNASQNVATGTGLDHVTGFPGRNSRSMDFVRGVIDQDGRENRADPQFQFPIRHMEQNADVVHIKLMRNNTFVTVTDSKGNKKLGASAGSVPEMKGGAKLSRYAAEATAEHVGRMSRNFGLKSVVMRVKGFTYFKKKKQAILSWKDGFTNSRVGQNPVIYIEDTTRKPHNGCRLRKKRRV</sequence>
<evidence type="ECO:0000256" key="2">
    <source>
        <dbReference type="ARBA" id="ARBA00022980"/>
    </source>
</evidence>
<evidence type="ECO:0000313" key="5">
    <source>
        <dbReference type="Proteomes" id="UP000238479"/>
    </source>
</evidence>
<dbReference type="HAMAP" id="MF_01310">
    <property type="entry name" value="Ribosomal_uS11"/>
    <property type="match status" value="1"/>
</dbReference>
<protein>
    <submittedName>
        <fullName evidence="4">Putative ribosomal protein S11</fullName>
    </submittedName>
</protein>
<keyword evidence="2 4" id="KW-0689">Ribosomal protein</keyword>
<dbReference type="OrthoDB" id="1654884at2759"/>
<dbReference type="GO" id="GO:0003735">
    <property type="term" value="F:structural constituent of ribosome"/>
    <property type="evidence" value="ECO:0007669"/>
    <property type="project" value="InterPro"/>
</dbReference>
<dbReference type="PANTHER" id="PTHR11759">
    <property type="entry name" value="40S RIBOSOMAL PROTEIN S14/30S RIBOSOMAL PROTEIN S11"/>
    <property type="match status" value="1"/>
</dbReference>
<dbReference type="STRING" id="74649.A0A2P6PB04"/>
<dbReference type="AlphaFoldDB" id="A0A2P6PB04"/>
<comment type="caution">
    <text evidence="4">The sequence shown here is derived from an EMBL/GenBank/DDBJ whole genome shotgun (WGS) entry which is preliminary data.</text>
</comment>
<evidence type="ECO:0000256" key="1">
    <source>
        <dbReference type="ARBA" id="ARBA00006194"/>
    </source>
</evidence>
<accession>A0A2P6PB04</accession>
<name>A0A2P6PB04_ROSCH</name>
<organism evidence="4 5">
    <name type="scientific">Rosa chinensis</name>
    <name type="common">China rose</name>
    <dbReference type="NCBI Taxonomy" id="74649"/>
    <lineage>
        <taxon>Eukaryota</taxon>
        <taxon>Viridiplantae</taxon>
        <taxon>Streptophyta</taxon>
        <taxon>Embryophyta</taxon>
        <taxon>Tracheophyta</taxon>
        <taxon>Spermatophyta</taxon>
        <taxon>Magnoliopsida</taxon>
        <taxon>eudicotyledons</taxon>
        <taxon>Gunneridae</taxon>
        <taxon>Pentapetalae</taxon>
        <taxon>rosids</taxon>
        <taxon>fabids</taxon>
        <taxon>Rosales</taxon>
        <taxon>Rosaceae</taxon>
        <taxon>Rosoideae</taxon>
        <taxon>Rosoideae incertae sedis</taxon>
        <taxon>Rosa</taxon>
    </lineage>
</organism>
<keyword evidence="5" id="KW-1185">Reference proteome</keyword>
<dbReference type="GO" id="GO:1990904">
    <property type="term" value="C:ribonucleoprotein complex"/>
    <property type="evidence" value="ECO:0007669"/>
    <property type="project" value="UniProtKB-KW"/>
</dbReference>
<keyword evidence="3" id="KW-0687">Ribonucleoprotein</keyword>
<dbReference type="Gramene" id="PRQ19105">
    <property type="protein sequence ID" value="PRQ19105"/>
    <property type="gene ID" value="RchiOBHm_Chr7g0213441"/>
</dbReference>